<evidence type="ECO:0000259" key="1">
    <source>
        <dbReference type="Pfam" id="PF09851"/>
    </source>
</evidence>
<dbReference type="EMBL" id="JAEMWU010000001">
    <property type="protein sequence ID" value="MBN8206251.1"/>
    <property type="molecule type" value="Genomic_DNA"/>
</dbReference>
<dbReference type="RefSeq" id="WP_206820443.1">
    <property type="nucleotide sequence ID" value="NZ_CP063379.1"/>
</dbReference>
<feature type="domain" description="SHOCT" evidence="1">
    <location>
        <begin position="88"/>
        <end position="114"/>
    </location>
</feature>
<gene>
    <name evidence="2" type="ORF">JF543_09810</name>
</gene>
<organism evidence="2 3">
    <name type="scientific">Microbacterium esteraromaticum</name>
    <dbReference type="NCBI Taxonomy" id="57043"/>
    <lineage>
        <taxon>Bacteria</taxon>
        <taxon>Bacillati</taxon>
        <taxon>Actinomycetota</taxon>
        <taxon>Actinomycetes</taxon>
        <taxon>Micrococcales</taxon>
        <taxon>Microbacteriaceae</taxon>
        <taxon>Microbacterium</taxon>
    </lineage>
</organism>
<comment type="caution">
    <text evidence="2">The sequence shown here is derived from an EMBL/GenBank/DDBJ whole genome shotgun (WGS) entry which is preliminary data.</text>
</comment>
<name>A0A939DWM5_9MICO</name>
<accession>A0A939DWM5</accession>
<protein>
    <submittedName>
        <fullName evidence="2">SHOCT domain-containing protein</fullName>
    </submittedName>
</protein>
<dbReference type="AlphaFoldDB" id="A0A939DWM5"/>
<sequence>MPLRRVGRPGLIGLAARTAVVAGTASAVQGSAARRQQERAQQEQYQAAAQQAQIDAAAQQAAAQYAPAPVAPAPQAPAADAGGDMIAKLQQLSGLHDAGVLSDDEFAAAKQKLLS</sequence>
<dbReference type="Proteomes" id="UP000664385">
    <property type="component" value="Unassembled WGS sequence"/>
</dbReference>
<proteinExistence type="predicted"/>
<evidence type="ECO:0000313" key="2">
    <source>
        <dbReference type="EMBL" id="MBN8206251.1"/>
    </source>
</evidence>
<evidence type="ECO:0000313" key="3">
    <source>
        <dbReference type="Proteomes" id="UP000664385"/>
    </source>
</evidence>
<dbReference type="InterPro" id="IPR018649">
    <property type="entry name" value="SHOCT"/>
</dbReference>
<reference evidence="2" key="1">
    <citation type="submission" date="2020-12" db="EMBL/GenBank/DDBJ databases">
        <title>PHA producing bacteria isolated from mangrove.</title>
        <authorList>
            <person name="Zheng W."/>
            <person name="Yu S."/>
            <person name="Huang Y."/>
        </authorList>
    </citation>
    <scope>NUCLEOTIDE SEQUENCE</scope>
    <source>
        <strain evidence="2">GN8-5</strain>
    </source>
</reference>
<dbReference type="Pfam" id="PF09851">
    <property type="entry name" value="SHOCT"/>
    <property type="match status" value="1"/>
</dbReference>